<dbReference type="eggNOG" id="ENOG502RQHU">
    <property type="taxonomic scope" value="Eukaryota"/>
</dbReference>
<protein>
    <submittedName>
        <fullName evidence="2">DEHA2G14498p</fullName>
    </submittedName>
</protein>
<gene>
    <name evidence="2" type="ordered locus">DEHA2G14498g</name>
</gene>
<accession>Q6BI00</accession>
<reference evidence="2 3" key="1">
    <citation type="journal article" date="2004" name="Nature">
        <title>Genome evolution in yeasts.</title>
        <authorList>
            <consortium name="Genolevures"/>
            <person name="Dujon B."/>
            <person name="Sherman D."/>
            <person name="Fischer G."/>
            <person name="Durrens P."/>
            <person name="Casaregola S."/>
            <person name="Lafontaine I."/>
            <person name="de Montigny J."/>
            <person name="Marck C."/>
            <person name="Neuveglise C."/>
            <person name="Talla E."/>
            <person name="Goffard N."/>
            <person name="Frangeul L."/>
            <person name="Aigle M."/>
            <person name="Anthouard V."/>
            <person name="Babour A."/>
            <person name="Barbe V."/>
            <person name="Barnay S."/>
            <person name="Blanchin S."/>
            <person name="Beckerich J.M."/>
            <person name="Beyne E."/>
            <person name="Bleykasten C."/>
            <person name="Boisrame A."/>
            <person name="Boyer J."/>
            <person name="Cattolico L."/>
            <person name="Confanioleri F."/>
            <person name="de Daruvar A."/>
            <person name="Despons L."/>
            <person name="Fabre E."/>
            <person name="Fairhead C."/>
            <person name="Ferry-Dumazet H."/>
            <person name="Groppi A."/>
            <person name="Hantraye F."/>
            <person name="Hennequin C."/>
            <person name="Jauniaux N."/>
            <person name="Joyet P."/>
            <person name="Kachouri R."/>
            <person name="Kerrest A."/>
            <person name="Koszul R."/>
            <person name="Lemaire M."/>
            <person name="Lesur I."/>
            <person name="Ma L."/>
            <person name="Muller H."/>
            <person name="Nicaud J.M."/>
            <person name="Nikolski M."/>
            <person name="Oztas S."/>
            <person name="Ozier-Kalogeropoulos O."/>
            <person name="Pellenz S."/>
            <person name="Potier S."/>
            <person name="Richard G.F."/>
            <person name="Straub M.L."/>
            <person name="Suleau A."/>
            <person name="Swennene D."/>
            <person name="Tekaia F."/>
            <person name="Wesolowski-Louvel M."/>
            <person name="Westhof E."/>
            <person name="Wirth B."/>
            <person name="Zeniou-Meyer M."/>
            <person name="Zivanovic I."/>
            <person name="Bolotin-Fukuhara M."/>
            <person name="Thierry A."/>
            <person name="Bouchier C."/>
            <person name="Caudron B."/>
            <person name="Scarpelli C."/>
            <person name="Gaillardin C."/>
            <person name="Weissenbach J."/>
            <person name="Wincker P."/>
            <person name="Souciet J.L."/>
        </authorList>
    </citation>
    <scope>NUCLEOTIDE SEQUENCE [LARGE SCALE GENOMIC DNA]</scope>
    <source>
        <strain evidence="3">ATCC 36239 / CBS 767 / BCRC 21394 / JCM 1990 / NBRC 0083 / IGC 2968</strain>
    </source>
</reference>
<dbReference type="VEuPathDB" id="FungiDB:DEHA2G14498g"/>
<proteinExistence type="predicted"/>
<organism evidence="2 3">
    <name type="scientific">Debaryomyces hansenii (strain ATCC 36239 / CBS 767 / BCRC 21394 / JCM 1990 / NBRC 0083 / IGC 2968)</name>
    <name type="common">Yeast</name>
    <name type="synonym">Torulaspora hansenii</name>
    <dbReference type="NCBI Taxonomy" id="284592"/>
    <lineage>
        <taxon>Eukaryota</taxon>
        <taxon>Fungi</taxon>
        <taxon>Dikarya</taxon>
        <taxon>Ascomycota</taxon>
        <taxon>Saccharomycotina</taxon>
        <taxon>Pichiomycetes</taxon>
        <taxon>Debaryomycetaceae</taxon>
        <taxon>Debaryomyces</taxon>
    </lineage>
</organism>
<name>Q6BI00_DEBHA</name>
<dbReference type="Pfam" id="PF15463">
    <property type="entry name" value="ECM11"/>
    <property type="match status" value="1"/>
</dbReference>
<dbReference type="KEGG" id="dha:DEHA2G14498g"/>
<dbReference type="AlphaFoldDB" id="Q6BI00"/>
<evidence type="ECO:0000313" key="2">
    <source>
        <dbReference type="EMBL" id="CAG90659.1"/>
    </source>
</evidence>
<dbReference type="InParanoid" id="Q6BI00"/>
<dbReference type="Proteomes" id="UP000000599">
    <property type="component" value="Chromosome G"/>
</dbReference>
<feature type="domain" description="Extracellular mutant protein 11 C-terminal" evidence="1">
    <location>
        <begin position="113"/>
        <end position="233"/>
    </location>
</feature>
<dbReference type="GeneID" id="2905088"/>
<dbReference type="RefSeq" id="XP_462171.1">
    <property type="nucleotide sequence ID" value="XM_462171.1"/>
</dbReference>
<keyword evidence="3" id="KW-1185">Reference proteome</keyword>
<dbReference type="EMBL" id="CR382139">
    <property type="protein sequence ID" value="CAG90659.1"/>
    <property type="molecule type" value="Genomic_DNA"/>
</dbReference>
<dbReference type="InterPro" id="IPR029178">
    <property type="entry name" value="Ecm11_C"/>
</dbReference>
<sequence length="237" mass="26864">MEIPTNKQISHDMDEIKQSNHSFATSTPAHKQIKYELGGVSGYDLGENELSPAKAVRRKDMLNKLLANPNGSSDCKNDTFDSTLTLERPLSPIRTKQEKLHLSPLKHEMQPEPAEFDTDNHMGILAATKFETNRAPLSCSVEDETFDEALKTYALQNELSLGMTFQEWAAKGLENADAQRRLIERLVVNRLVLLQRFHYLNDTINDYASSLETARGDFDDKVKRIHVLTNEFLSDIT</sequence>
<evidence type="ECO:0000259" key="1">
    <source>
        <dbReference type="Pfam" id="PF15463"/>
    </source>
</evidence>
<dbReference type="OrthoDB" id="4027137at2759"/>
<evidence type="ECO:0000313" key="3">
    <source>
        <dbReference type="Proteomes" id="UP000000599"/>
    </source>
</evidence>
<dbReference type="HOGENOM" id="CLU_1170610_0_0_1"/>